<evidence type="ECO:0000259" key="5">
    <source>
        <dbReference type="PROSITE" id="PS51635"/>
    </source>
</evidence>
<protein>
    <submittedName>
        <fullName evidence="6">Patatin family protein</fullName>
    </submittedName>
</protein>
<organism evidence="6 7">
    <name type="scientific">Anaeromassilibacillus senegalensis</name>
    <dbReference type="NCBI Taxonomy" id="1673717"/>
    <lineage>
        <taxon>Bacteria</taxon>
        <taxon>Bacillati</taxon>
        <taxon>Bacillota</taxon>
        <taxon>Clostridia</taxon>
        <taxon>Eubacteriales</taxon>
        <taxon>Acutalibacteraceae</taxon>
        <taxon>Anaeromassilibacillus</taxon>
    </lineage>
</organism>
<evidence type="ECO:0000256" key="4">
    <source>
        <dbReference type="PROSITE-ProRule" id="PRU01161"/>
    </source>
</evidence>
<comment type="caution">
    <text evidence="6">The sequence shown here is derived from an EMBL/GenBank/DDBJ whole genome shotgun (WGS) entry which is preliminary data.</text>
</comment>
<dbReference type="Proteomes" id="UP001298681">
    <property type="component" value="Unassembled WGS sequence"/>
</dbReference>
<dbReference type="Gene3D" id="3.40.1090.10">
    <property type="entry name" value="Cytosolic phospholipase A2 catalytic domain"/>
    <property type="match status" value="1"/>
</dbReference>
<dbReference type="RefSeq" id="WP_237967193.1">
    <property type="nucleotide sequence ID" value="NZ_JAKNHQ010000029.1"/>
</dbReference>
<feature type="short sequence motif" description="GXSXG" evidence="4">
    <location>
        <begin position="36"/>
        <end position="40"/>
    </location>
</feature>
<reference evidence="6 7" key="1">
    <citation type="submission" date="2022-01" db="EMBL/GenBank/DDBJ databases">
        <title>Collection of gut derived symbiotic bacterial strains cultured from healthy donors.</title>
        <authorList>
            <person name="Lin H."/>
            <person name="Kohout C."/>
            <person name="Waligurski E."/>
            <person name="Pamer E.G."/>
        </authorList>
    </citation>
    <scope>NUCLEOTIDE SEQUENCE [LARGE SCALE GENOMIC DNA]</scope>
    <source>
        <strain evidence="6 7">DFI.7.58</strain>
    </source>
</reference>
<proteinExistence type="predicted"/>
<name>A0ABS9MM67_9FIRM</name>
<evidence type="ECO:0000256" key="2">
    <source>
        <dbReference type="ARBA" id="ARBA00022963"/>
    </source>
</evidence>
<evidence type="ECO:0000313" key="7">
    <source>
        <dbReference type="Proteomes" id="UP001298681"/>
    </source>
</evidence>
<dbReference type="InterPro" id="IPR050301">
    <property type="entry name" value="NTE"/>
</dbReference>
<dbReference type="SUPFAM" id="SSF52151">
    <property type="entry name" value="FabD/lysophospholipase-like"/>
    <property type="match status" value="1"/>
</dbReference>
<dbReference type="InterPro" id="IPR045943">
    <property type="entry name" value="DUF6363"/>
</dbReference>
<dbReference type="PROSITE" id="PS51635">
    <property type="entry name" value="PNPLA"/>
    <property type="match status" value="1"/>
</dbReference>
<keyword evidence="1 4" id="KW-0378">Hydrolase</keyword>
<dbReference type="PANTHER" id="PTHR14226">
    <property type="entry name" value="NEUROPATHY TARGET ESTERASE/SWISS CHEESE D.MELANOGASTER"/>
    <property type="match status" value="1"/>
</dbReference>
<dbReference type="InterPro" id="IPR037483">
    <property type="entry name" value="YjjU-like"/>
</dbReference>
<dbReference type="CDD" id="cd07208">
    <property type="entry name" value="Pat_hypo_Ecoli_yjju_like"/>
    <property type="match status" value="1"/>
</dbReference>
<dbReference type="EMBL" id="JAKNHQ010000029">
    <property type="protein sequence ID" value="MCG4611923.1"/>
    <property type="molecule type" value="Genomic_DNA"/>
</dbReference>
<gene>
    <name evidence="6" type="ORF">L0P57_13400</name>
</gene>
<evidence type="ECO:0000256" key="1">
    <source>
        <dbReference type="ARBA" id="ARBA00022801"/>
    </source>
</evidence>
<dbReference type="InterPro" id="IPR002641">
    <property type="entry name" value="PNPLA_dom"/>
</dbReference>
<dbReference type="Pfam" id="PF01734">
    <property type="entry name" value="Patatin"/>
    <property type="match status" value="1"/>
</dbReference>
<evidence type="ECO:0000256" key="3">
    <source>
        <dbReference type="ARBA" id="ARBA00023098"/>
    </source>
</evidence>
<keyword evidence="7" id="KW-1185">Reference proteome</keyword>
<sequence>MSVGLVLEGGGTRGAYTSGVLDVFNENQIVFPVVYGISAGACNALSYISGQVGRNFRIFYDYIQDDRYMSVSSLRKTGNLFGFDFIFGELSHKLLPFDYQAFFASPTQLMAGTTDLHTGEAIFFGKEDLDEGFTPVRASSAMPFVSKIVRYQGHELLDGSYSTSIPLRRSLNDGNTRNVVVLTRDASYRKGTRSEYPRTALRKIYGKYPSFIEAVQRRPLVYNSELDLCTQQEQAGKAVLIRPGEPIPVGRYEKNPERLKQAYEMGRKDAEQKLPEVRALLAQG</sequence>
<accession>A0ABS9MM67</accession>
<evidence type="ECO:0000313" key="6">
    <source>
        <dbReference type="EMBL" id="MCG4611923.1"/>
    </source>
</evidence>
<keyword evidence="3 4" id="KW-0443">Lipid metabolism</keyword>
<dbReference type="Pfam" id="PF19890">
    <property type="entry name" value="DUF6363"/>
    <property type="match status" value="1"/>
</dbReference>
<dbReference type="PANTHER" id="PTHR14226:SF25">
    <property type="entry name" value="PHOSPHOESTERASE"/>
    <property type="match status" value="1"/>
</dbReference>
<feature type="domain" description="PNPLA" evidence="5">
    <location>
        <begin position="5"/>
        <end position="171"/>
    </location>
</feature>
<dbReference type="InterPro" id="IPR016035">
    <property type="entry name" value="Acyl_Trfase/lysoPLipase"/>
</dbReference>
<keyword evidence="2 4" id="KW-0442">Lipid degradation</keyword>
<comment type="caution">
    <text evidence="4">Lacks conserved residue(s) required for the propagation of feature annotation.</text>
</comment>
<feature type="active site" description="Nucleophile" evidence="4">
    <location>
        <position position="38"/>
    </location>
</feature>
<feature type="active site" description="Proton acceptor" evidence="4">
    <location>
        <position position="158"/>
    </location>
</feature>
<feature type="short sequence motif" description="GXGXXG" evidence="4">
    <location>
        <begin position="9"/>
        <end position="14"/>
    </location>
</feature>